<evidence type="ECO:0000313" key="2">
    <source>
        <dbReference type="EnsemblPlants" id="Zm00001eb060780_P001"/>
    </source>
</evidence>
<feature type="region of interest" description="Disordered" evidence="1">
    <location>
        <begin position="1"/>
        <end position="81"/>
    </location>
</feature>
<reference evidence="2" key="3">
    <citation type="submission" date="2021-05" db="UniProtKB">
        <authorList>
            <consortium name="EnsemblPlants"/>
        </authorList>
    </citation>
    <scope>IDENTIFICATION</scope>
    <source>
        <strain evidence="2">cv. B73</strain>
    </source>
</reference>
<dbReference type="EnsemblPlants" id="Zm00001eb060780_T001">
    <property type="protein sequence ID" value="Zm00001eb060780_P001"/>
    <property type="gene ID" value="Zm00001eb060780"/>
</dbReference>
<keyword evidence="3" id="KW-1185">Reference proteome</keyword>
<evidence type="ECO:0000256" key="1">
    <source>
        <dbReference type="SAM" id="MobiDB-lite"/>
    </source>
</evidence>
<dbReference type="InterPro" id="IPR006502">
    <property type="entry name" value="PDDEXK-like"/>
</dbReference>
<sequence length="377" mass="39570">MPFQLKTGHHHHGAAMEGKPPPPPTTQQPAPTPRVSRLRRLLGRVSSSEKFAADGKDRDKDEKLPPPPPPLPPATDDADAAGSLGLDRMVLSFMEEASAVERPPRGRCNCFNGSNHEESDEEFDFLPSAHASATAAAGAGDALEALKGLVQSASVAERNLLADASRLADKCGKGCKGKAECRRAVADGLRSLGYDASVCTSRWEKAPSHPAGTWWRGGSVHSVSWPVPGADRGIRVRRRARVHRRRGGEGEGAGGGGGEADRGGGLPVAVRAGAVDQGVPRGAPGAAAAVRGHPGPARADRGGGGGGGAAEPQEEGAPLPAVAEAGVHARQVAVPARPLRRRRRRHGRRAGRRRRRGDARPGGEFFRRVRARVRQEA</sequence>
<organism evidence="2 3">
    <name type="scientific">Zea mays</name>
    <name type="common">Maize</name>
    <dbReference type="NCBI Taxonomy" id="4577"/>
    <lineage>
        <taxon>Eukaryota</taxon>
        <taxon>Viridiplantae</taxon>
        <taxon>Streptophyta</taxon>
        <taxon>Embryophyta</taxon>
        <taxon>Tracheophyta</taxon>
        <taxon>Spermatophyta</taxon>
        <taxon>Magnoliopsida</taxon>
        <taxon>Liliopsida</taxon>
        <taxon>Poales</taxon>
        <taxon>Poaceae</taxon>
        <taxon>PACMAD clade</taxon>
        <taxon>Panicoideae</taxon>
        <taxon>Andropogonodae</taxon>
        <taxon>Andropogoneae</taxon>
        <taxon>Tripsacinae</taxon>
        <taxon>Zea</taxon>
    </lineage>
</organism>
<evidence type="ECO:0000313" key="3">
    <source>
        <dbReference type="Proteomes" id="UP000007305"/>
    </source>
</evidence>
<protein>
    <submittedName>
        <fullName evidence="2">Uncharacterized protein</fullName>
    </submittedName>
</protein>
<feature type="compositionally biased region" description="Basic residues" evidence="1">
    <location>
        <begin position="338"/>
        <end position="357"/>
    </location>
</feature>
<dbReference type="Gramene" id="Zm00001eb060780_T001">
    <property type="protein sequence ID" value="Zm00001eb060780_P001"/>
    <property type="gene ID" value="Zm00001eb060780"/>
</dbReference>
<reference evidence="3" key="1">
    <citation type="submission" date="2015-12" db="EMBL/GenBank/DDBJ databases">
        <title>Update maize B73 reference genome by single molecule sequencing technologies.</title>
        <authorList>
            <consortium name="Maize Genome Sequencing Project"/>
            <person name="Ware D."/>
        </authorList>
    </citation>
    <scope>NUCLEOTIDE SEQUENCE [LARGE SCALE GENOMIC DNA]</scope>
    <source>
        <strain evidence="3">cv. B73</strain>
    </source>
</reference>
<feature type="compositionally biased region" description="Basic and acidic residues" evidence="1">
    <location>
        <begin position="51"/>
        <end position="64"/>
    </location>
</feature>
<feature type="compositionally biased region" description="Gly residues" evidence="1">
    <location>
        <begin position="250"/>
        <end position="266"/>
    </location>
</feature>
<dbReference type="PANTHER" id="PTHR31579:SF1">
    <property type="entry name" value="OS03G0796600 PROTEIN"/>
    <property type="match status" value="1"/>
</dbReference>
<gene>
    <name evidence="2" type="primary">LOC103644178</name>
</gene>
<dbReference type="AlphaFoldDB" id="A0A804M5J5"/>
<dbReference type="Proteomes" id="UP000007305">
    <property type="component" value="Chromosome 1"/>
</dbReference>
<feature type="compositionally biased region" description="Basic and acidic residues" evidence="1">
    <location>
        <begin position="358"/>
        <end position="377"/>
    </location>
</feature>
<feature type="compositionally biased region" description="Low complexity" evidence="1">
    <location>
        <begin position="278"/>
        <end position="297"/>
    </location>
</feature>
<dbReference type="PANTHER" id="PTHR31579">
    <property type="entry name" value="OS03G0796600 PROTEIN"/>
    <property type="match status" value="1"/>
</dbReference>
<proteinExistence type="predicted"/>
<name>A0A804M5J5_MAIZE</name>
<reference evidence="2" key="2">
    <citation type="submission" date="2019-07" db="EMBL/GenBank/DDBJ databases">
        <authorList>
            <person name="Seetharam A."/>
            <person name="Woodhouse M."/>
            <person name="Cannon E."/>
        </authorList>
    </citation>
    <scope>NUCLEOTIDE SEQUENCE [LARGE SCALE GENOMIC DNA]</scope>
    <source>
        <strain evidence="2">cv. B73</strain>
    </source>
</reference>
<dbReference type="Pfam" id="PF04720">
    <property type="entry name" value="PDDEXK_6"/>
    <property type="match status" value="1"/>
</dbReference>
<feature type="compositionally biased region" description="Pro residues" evidence="1">
    <location>
        <begin position="19"/>
        <end position="32"/>
    </location>
</feature>
<accession>A0A804M5J5</accession>
<feature type="region of interest" description="Disordered" evidence="1">
    <location>
        <begin position="239"/>
        <end position="377"/>
    </location>
</feature>